<sequence>MRKCRHTRSKEAFPFLLKAFLAIDDELYDDLGDDGEETKGVNVIRSLPLTETVEDDDCEDIKELGTIKVERIESRDEEIKEIVPEDSMDTNIICSRQQENIKHMLDLEKRPPRWRQRSIKGIGAAFKLIVDLRLKQIIVVDNDYDHWPWPFFALLFQAF</sequence>
<organism evidence="1 2">
    <name type="scientific">Protea cynaroides</name>
    <dbReference type="NCBI Taxonomy" id="273540"/>
    <lineage>
        <taxon>Eukaryota</taxon>
        <taxon>Viridiplantae</taxon>
        <taxon>Streptophyta</taxon>
        <taxon>Embryophyta</taxon>
        <taxon>Tracheophyta</taxon>
        <taxon>Spermatophyta</taxon>
        <taxon>Magnoliopsida</taxon>
        <taxon>Proteales</taxon>
        <taxon>Proteaceae</taxon>
        <taxon>Protea</taxon>
    </lineage>
</organism>
<proteinExistence type="predicted"/>
<name>A0A9Q0KGJ2_9MAGN</name>
<evidence type="ECO:0000313" key="2">
    <source>
        <dbReference type="Proteomes" id="UP001141806"/>
    </source>
</evidence>
<evidence type="ECO:0000313" key="1">
    <source>
        <dbReference type="EMBL" id="KAJ4970102.1"/>
    </source>
</evidence>
<reference evidence="1" key="1">
    <citation type="journal article" date="2023" name="Plant J.">
        <title>The genome of the king protea, Protea cynaroides.</title>
        <authorList>
            <person name="Chang J."/>
            <person name="Duong T.A."/>
            <person name="Schoeman C."/>
            <person name="Ma X."/>
            <person name="Roodt D."/>
            <person name="Barker N."/>
            <person name="Li Z."/>
            <person name="Van de Peer Y."/>
            <person name="Mizrachi E."/>
        </authorList>
    </citation>
    <scope>NUCLEOTIDE SEQUENCE</scope>
    <source>
        <tissue evidence="1">Young leaves</tissue>
    </source>
</reference>
<dbReference type="EMBL" id="JAMYWD010000005">
    <property type="protein sequence ID" value="KAJ4970102.1"/>
    <property type="molecule type" value="Genomic_DNA"/>
</dbReference>
<gene>
    <name evidence="1" type="ORF">NE237_003201</name>
</gene>
<accession>A0A9Q0KGJ2</accession>
<keyword evidence="2" id="KW-1185">Reference proteome</keyword>
<dbReference type="AlphaFoldDB" id="A0A9Q0KGJ2"/>
<dbReference type="Proteomes" id="UP001141806">
    <property type="component" value="Unassembled WGS sequence"/>
</dbReference>
<comment type="caution">
    <text evidence="1">The sequence shown here is derived from an EMBL/GenBank/DDBJ whole genome shotgun (WGS) entry which is preliminary data.</text>
</comment>
<protein>
    <submittedName>
        <fullName evidence="1">Uncharacterized protein</fullName>
    </submittedName>
</protein>